<name>A0A0C9ZZZ8_9AGAM</name>
<keyword evidence="2" id="KW-1185">Reference proteome</keyword>
<evidence type="ECO:0000313" key="1">
    <source>
        <dbReference type="EMBL" id="KIK25373.1"/>
    </source>
</evidence>
<reference evidence="1 2" key="1">
    <citation type="submission" date="2014-04" db="EMBL/GenBank/DDBJ databases">
        <authorList>
            <consortium name="DOE Joint Genome Institute"/>
            <person name="Kuo A."/>
            <person name="Kohler A."/>
            <person name="Costa M.D."/>
            <person name="Nagy L.G."/>
            <person name="Floudas D."/>
            <person name="Copeland A."/>
            <person name="Barry K.W."/>
            <person name="Cichocki N."/>
            <person name="Veneault-Fourrey C."/>
            <person name="LaButti K."/>
            <person name="Lindquist E.A."/>
            <person name="Lipzen A."/>
            <person name="Lundell T."/>
            <person name="Morin E."/>
            <person name="Murat C."/>
            <person name="Sun H."/>
            <person name="Tunlid A."/>
            <person name="Henrissat B."/>
            <person name="Grigoriev I.V."/>
            <person name="Hibbett D.S."/>
            <person name="Martin F."/>
            <person name="Nordberg H.P."/>
            <person name="Cantor M.N."/>
            <person name="Hua S.X."/>
        </authorList>
    </citation>
    <scope>NUCLEOTIDE SEQUENCE [LARGE SCALE GENOMIC DNA]</scope>
    <source>
        <strain evidence="1 2">441</strain>
    </source>
</reference>
<proteinExistence type="predicted"/>
<dbReference type="EMBL" id="KN833708">
    <property type="protein sequence ID" value="KIK25373.1"/>
    <property type="molecule type" value="Genomic_DNA"/>
</dbReference>
<accession>A0A0C9ZZZ8</accession>
<dbReference type="Proteomes" id="UP000054018">
    <property type="component" value="Unassembled WGS sequence"/>
</dbReference>
<dbReference type="OrthoDB" id="2683548at2759"/>
<protein>
    <submittedName>
        <fullName evidence="1">Uncharacterized protein</fullName>
    </submittedName>
</protein>
<sequence>MLKRNHFLFSQNRGTDNMTWSGLWRAPFMLQTFVLEHSLHTVHHFNFIQGQMEVPALNGKLAGPCTALALSCTAVCQTLTLVAENHITFKSSNSTSMWTAIILKVTRCYLEPIKGLSNKNFALVVDDTQKYVKKGTATSSTVDLGEEDTEYEDLFAFC</sequence>
<dbReference type="HOGENOM" id="CLU_032278_2_1_1"/>
<evidence type="ECO:0000313" key="2">
    <source>
        <dbReference type="Proteomes" id="UP000054018"/>
    </source>
</evidence>
<organism evidence="1 2">
    <name type="scientific">Pisolithus microcarpus 441</name>
    <dbReference type="NCBI Taxonomy" id="765257"/>
    <lineage>
        <taxon>Eukaryota</taxon>
        <taxon>Fungi</taxon>
        <taxon>Dikarya</taxon>
        <taxon>Basidiomycota</taxon>
        <taxon>Agaricomycotina</taxon>
        <taxon>Agaricomycetes</taxon>
        <taxon>Agaricomycetidae</taxon>
        <taxon>Boletales</taxon>
        <taxon>Sclerodermatineae</taxon>
        <taxon>Pisolithaceae</taxon>
        <taxon>Pisolithus</taxon>
    </lineage>
</organism>
<dbReference type="AlphaFoldDB" id="A0A0C9ZZZ8"/>
<reference evidence="2" key="2">
    <citation type="submission" date="2015-01" db="EMBL/GenBank/DDBJ databases">
        <title>Evolutionary Origins and Diversification of the Mycorrhizal Mutualists.</title>
        <authorList>
            <consortium name="DOE Joint Genome Institute"/>
            <consortium name="Mycorrhizal Genomics Consortium"/>
            <person name="Kohler A."/>
            <person name="Kuo A."/>
            <person name="Nagy L.G."/>
            <person name="Floudas D."/>
            <person name="Copeland A."/>
            <person name="Barry K.W."/>
            <person name="Cichocki N."/>
            <person name="Veneault-Fourrey C."/>
            <person name="LaButti K."/>
            <person name="Lindquist E.A."/>
            <person name="Lipzen A."/>
            <person name="Lundell T."/>
            <person name="Morin E."/>
            <person name="Murat C."/>
            <person name="Riley R."/>
            <person name="Ohm R."/>
            <person name="Sun H."/>
            <person name="Tunlid A."/>
            <person name="Henrissat B."/>
            <person name="Grigoriev I.V."/>
            <person name="Hibbett D.S."/>
            <person name="Martin F."/>
        </authorList>
    </citation>
    <scope>NUCLEOTIDE SEQUENCE [LARGE SCALE GENOMIC DNA]</scope>
    <source>
        <strain evidence="2">441</strain>
    </source>
</reference>
<gene>
    <name evidence="1" type="ORF">PISMIDRAFT_28840</name>
</gene>